<evidence type="ECO:0000313" key="2">
    <source>
        <dbReference type="Proteomes" id="UP001356095"/>
    </source>
</evidence>
<gene>
    <name evidence="1" type="ORF">Q8791_23615</name>
</gene>
<organism evidence="1 2">
    <name type="scientific">Nocardiopsis codii</name>
    <dbReference type="NCBI Taxonomy" id="3065942"/>
    <lineage>
        <taxon>Bacteria</taxon>
        <taxon>Bacillati</taxon>
        <taxon>Actinomycetota</taxon>
        <taxon>Actinomycetes</taxon>
        <taxon>Streptosporangiales</taxon>
        <taxon>Nocardiopsidaceae</taxon>
        <taxon>Nocardiopsis</taxon>
    </lineage>
</organism>
<sequence>MPETPSDTVVYFYHQHGPSIGGDRVDWNPPVGLGVLHDYFDPAPERVDDKLMAADSRPEFATPEGHWAQWRVIPRDTAPRGKDLAGRYPGVQVDMADHPEFLARLRQAMQFGELYTEDTTPDVDEPPLYTAALGWLADGETDPVMWARMVRHAVACGVTHPRVARELGVGLGEVYAVVTDPWREDHLVKAAHDRANGFVEAAEQEETEARELETIMEPV</sequence>
<dbReference type="Proteomes" id="UP001356095">
    <property type="component" value="Unassembled WGS sequence"/>
</dbReference>
<proteinExistence type="predicted"/>
<dbReference type="RefSeq" id="WP_330093977.1">
    <property type="nucleotide sequence ID" value="NZ_JAUZMY010000026.1"/>
</dbReference>
<dbReference type="EMBL" id="JAUZMY010000026">
    <property type="protein sequence ID" value="MEE2040208.1"/>
    <property type="molecule type" value="Genomic_DNA"/>
</dbReference>
<name>A0ABU7KD96_9ACTN</name>
<accession>A0ABU7KD96</accession>
<reference evidence="1 2" key="1">
    <citation type="submission" date="2023-08" db="EMBL/GenBank/DDBJ databases">
        <authorList>
            <person name="Girao M."/>
            <person name="Carvalho M.F."/>
        </authorList>
    </citation>
    <scope>NUCLEOTIDE SEQUENCE [LARGE SCALE GENOMIC DNA]</scope>
    <source>
        <strain evidence="1 2">CT-R113</strain>
    </source>
</reference>
<protein>
    <submittedName>
        <fullName evidence="1">Uncharacterized protein</fullName>
    </submittedName>
</protein>
<keyword evidence="2" id="KW-1185">Reference proteome</keyword>
<comment type="caution">
    <text evidence="1">The sequence shown here is derived from an EMBL/GenBank/DDBJ whole genome shotgun (WGS) entry which is preliminary data.</text>
</comment>
<evidence type="ECO:0000313" key="1">
    <source>
        <dbReference type="EMBL" id="MEE2040208.1"/>
    </source>
</evidence>